<dbReference type="Proteomes" id="UP000176253">
    <property type="component" value="Unassembled WGS sequence"/>
</dbReference>
<sequence length="146" mass="17044">MTTIDILQRVVFPLSRGSYLFSERPSLEGVHSFLCAKEIYELIKSNRIFLDTVHRQEFITHKEGKKIVVDWAVNSKLDYQMEVDISVGVVDVIIYADDTGLFEIGTTRPTKIILLLHYISKMNGFYTVHFWPYSSKESFVFRNWTI</sequence>
<gene>
    <name evidence="1" type="ORF">A3D78_04835</name>
</gene>
<evidence type="ECO:0000313" key="2">
    <source>
        <dbReference type="Proteomes" id="UP000176253"/>
    </source>
</evidence>
<dbReference type="EMBL" id="MFJM01000072">
    <property type="protein sequence ID" value="OGG15798.1"/>
    <property type="molecule type" value="Genomic_DNA"/>
</dbReference>
<evidence type="ECO:0000313" key="1">
    <source>
        <dbReference type="EMBL" id="OGG15798.1"/>
    </source>
</evidence>
<dbReference type="AlphaFoldDB" id="A0A1F5ZTI8"/>
<protein>
    <submittedName>
        <fullName evidence="1">Uncharacterized protein</fullName>
    </submittedName>
</protein>
<dbReference type="STRING" id="1798383.A3D78_04835"/>
<name>A0A1F5ZTI8_9BACT</name>
<reference evidence="1 2" key="1">
    <citation type="journal article" date="2016" name="Nat. Commun.">
        <title>Thousands of microbial genomes shed light on interconnected biogeochemical processes in an aquifer system.</title>
        <authorList>
            <person name="Anantharaman K."/>
            <person name="Brown C.T."/>
            <person name="Hug L.A."/>
            <person name="Sharon I."/>
            <person name="Castelle C.J."/>
            <person name="Probst A.J."/>
            <person name="Thomas B.C."/>
            <person name="Singh A."/>
            <person name="Wilkins M.J."/>
            <person name="Karaoz U."/>
            <person name="Brodie E.L."/>
            <person name="Williams K.H."/>
            <person name="Hubbard S.S."/>
            <person name="Banfield J.F."/>
        </authorList>
    </citation>
    <scope>NUCLEOTIDE SEQUENCE [LARGE SCALE GENOMIC DNA]</scope>
</reference>
<proteinExistence type="predicted"/>
<organism evidence="1 2">
    <name type="scientific">Candidatus Gottesmanbacteria bacterium RIFCSPHIGHO2_02_FULL_39_14</name>
    <dbReference type="NCBI Taxonomy" id="1798383"/>
    <lineage>
        <taxon>Bacteria</taxon>
        <taxon>Candidatus Gottesmaniibacteriota</taxon>
    </lineage>
</organism>
<comment type="caution">
    <text evidence="1">The sequence shown here is derived from an EMBL/GenBank/DDBJ whole genome shotgun (WGS) entry which is preliminary data.</text>
</comment>
<accession>A0A1F5ZTI8</accession>